<evidence type="ECO:0000313" key="2">
    <source>
        <dbReference type="Proteomes" id="UP000198888"/>
    </source>
</evidence>
<reference evidence="1 2" key="1">
    <citation type="submission" date="2016-10" db="EMBL/GenBank/DDBJ databases">
        <authorList>
            <person name="de Groot N.N."/>
        </authorList>
    </citation>
    <scope>NUCLEOTIDE SEQUENCE [LARGE SCALE GENOMIC DNA]</scope>
    <source>
        <strain evidence="1 2">DSM 22187</strain>
    </source>
</reference>
<dbReference type="RefSeq" id="WP_143054176.1">
    <property type="nucleotide sequence ID" value="NZ_CP024845.1"/>
</dbReference>
<accession>A0A1H6WCY5</accession>
<gene>
    <name evidence="1" type="ORF">SAMN05444271_12345</name>
</gene>
<dbReference type="GeneID" id="43932715"/>
<accession>A0A2H4PY55</accession>
<dbReference type="AlphaFoldDB" id="A0A1H6WCY5"/>
<keyword evidence="2" id="KW-1185">Reference proteome</keyword>
<name>A0A1H6WCY5_9EURY</name>
<organism evidence="1 2">
    <name type="scientific">Halohasta litchfieldiae</name>
    <dbReference type="NCBI Taxonomy" id="1073996"/>
    <lineage>
        <taxon>Archaea</taxon>
        <taxon>Methanobacteriati</taxon>
        <taxon>Methanobacteriota</taxon>
        <taxon>Stenosarchaea group</taxon>
        <taxon>Halobacteria</taxon>
        <taxon>Halobacteriales</taxon>
        <taxon>Haloferacaceae</taxon>
        <taxon>Halohasta</taxon>
    </lineage>
</organism>
<dbReference type="EMBL" id="FNYR01000023">
    <property type="protein sequence ID" value="SEJ13084.1"/>
    <property type="molecule type" value="Genomic_DNA"/>
</dbReference>
<sequence>MVGKNNSEIDQNEQESKLLTEVDYIAPKDCLPYYHSDSDSADYKVISRKNDRFGNTLSGILSDGENYAFGYRRDDCQNRDGSKPSWKIYQAGSEVKVMHVTGLPEHIKSQFNSVGEEIEDLIEHELVERFTRGEDGCEILQIENGYLKLREEYKNIGVFEVELQFESK</sequence>
<dbReference type="Proteomes" id="UP000198888">
    <property type="component" value="Unassembled WGS sequence"/>
</dbReference>
<dbReference type="KEGG" id="hae:halTADL_0220"/>
<protein>
    <submittedName>
        <fullName evidence="1">Uncharacterized protein</fullName>
    </submittedName>
</protein>
<evidence type="ECO:0000313" key="1">
    <source>
        <dbReference type="EMBL" id="SEJ13084.1"/>
    </source>
</evidence>
<proteinExistence type="predicted"/>